<proteinExistence type="predicted"/>
<comment type="caution">
    <text evidence="1">The sequence shown here is derived from an EMBL/GenBank/DDBJ whole genome shotgun (WGS) entry which is preliminary data.</text>
</comment>
<dbReference type="RefSeq" id="XP_062692750.1">
    <property type="nucleotide sequence ID" value="XM_062832316.1"/>
</dbReference>
<accession>A0AAJ0I7B2</accession>
<sequence length="213" mass="24487">MCDRGIVGDFVDIYLQTYRHCLIAERTSSTPTDVKWDMMMMTQASSFPLDKSSFCTAFHIFPVIRSSVHSSILVSPESQMVRKISSYTFLQLSTTQDRWYIRQQPHQTYTKHHHIVNMALEVERESGIVRLRVNCMVMSDHPNDPCFMLWHNRTFSASVAIVQTPFCSPMPFFQAPPQKCVVLSLPKDKFACNKSGLAYHITTCSEKCRYSIA</sequence>
<evidence type="ECO:0000313" key="2">
    <source>
        <dbReference type="Proteomes" id="UP001285908"/>
    </source>
</evidence>
<dbReference type="AlphaFoldDB" id="A0AAJ0I7B2"/>
<name>A0AAJ0I7B2_9PEZI</name>
<keyword evidence="2" id="KW-1185">Reference proteome</keyword>
<dbReference type="EMBL" id="JAULSX010000004">
    <property type="protein sequence ID" value="KAK3492292.1"/>
    <property type="molecule type" value="Genomic_DNA"/>
</dbReference>
<gene>
    <name evidence="1" type="ORF">B0T23DRAFT_138317</name>
</gene>
<dbReference type="Proteomes" id="UP001285908">
    <property type="component" value="Unassembled WGS sequence"/>
</dbReference>
<evidence type="ECO:0000313" key="1">
    <source>
        <dbReference type="EMBL" id="KAK3492292.1"/>
    </source>
</evidence>
<protein>
    <submittedName>
        <fullName evidence="1">Uncharacterized protein</fullName>
    </submittedName>
</protein>
<dbReference type="GeneID" id="87869938"/>
<organism evidence="1 2">
    <name type="scientific">Neurospora hispaniola</name>
    <dbReference type="NCBI Taxonomy" id="588809"/>
    <lineage>
        <taxon>Eukaryota</taxon>
        <taxon>Fungi</taxon>
        <taxon>Dikarya</taxon>
        <taxon>Ascomycota</taxon>
        <taxon>Pezizomycotina</taxon>
        <taxon>Sordariomycetes</taxon>
        <taxon>Sordariomycetidae</taxon>
        <taxon>Sordariales</taxon>
        <taxon>Sordariaceae</taxon>
        <taxon>Neurospora</taxon>
    </lineage>
</organism>
<reference evidence="1 2" key="1">
    <citation type="journal article" date="2023" name="Mol. Phylogenet. Evol.">
        <title>Genome-scale phylogeny and comparative genomics of the fungal order Sordariales.</title>
        <authorList>
            <person name="Hensen N."/>
            <person name="Bonometti L."/>
            <person name="Westerberg I."/>
            <person name="Brannstrom I.O."/>
            <person name="Guillou S."/>
            <person name="Cros-Aarteil S."/>
            <person name="Calhoun S."/>
            <person name="Haridas S."/>
            <person name="Kuo A."/>
            <person name="Mondo S."/>
            <person name="Pangilinan J."/>
            <person name="Riley R."/>
            <person name="LaButti K."/>
            <person name="Andreopoulos B."/>
            <person name="Lipzen A."/>
            <person name="Chen C."/>
            <person name="Yan M."/>
            <person name="Daum C."/>
            <person name="Ng V."/>
            <person name="Clum A."/>
            <person name="Steindorff A."/>
            <person name="Ohm R.A."/>
            <person name="Martin F."/>
            <person name="Silar P."/>
            <person name="Natvig D.O."/>
            <person name="Lalanne C."/>
            <person name="Gautier V."/>
            <person name="Ament-Velasquez S.L."/>
            <person name="Kruys A."/>
            <person name="Hutchinson M.I."/>
            <person name="Powell A.J."/>
            <person name="Barry K."/>
            <person name="Miller A.N."/>
            <person name="Grigoriev I.V."/>
            <person name="Debuchy R."/>
            <person name="Gladieux P."/>
            <person name="Hiltunen Thoren M."/>
            <person name="Johannesson H."/>
        </authorList>
    </citation>
    <scope>NUCLEOTIDE SEQUENCE [LARGE SCALE GENOMIC DNA]</scope>
    <source>
        <strain evidence="1 2">FGSC 10403</strain>
    </source>
</reference>